<keyword evidence="3" id="KW-1185">Reference proteome</keyword>
<evidence type="ECO:0000313" key="3">
    <source>
        <dbReference type="Proteomes" id="UP001054945"/>
    </source>
</evidence>
<sequence>MPGRVKGTVWRRENREHSRRRGSIKRTSGIRDGREQILERRGRPFCVHDNFGRLLTIRKDTARFGLNF</sequence>
<gene>
    <name evidence="2" type="ORF">CEXT_124231</name>
</gene>
<reference evidence="2 3" key="1">
    <citation type="submission" date="2021-06" db="EMBL/GenBank/DDBJ databases">
        <title>Caerostris extrusa draft genome.</title>
        <authorList>
            <person name="Kono N."/>
            <person name="Arakawa K."/>
        </authorList>
    </citation>
    <scope>NUCLEOTIDE SEQUENCE [LARGE SCALE GENOMIC DNA]</scope>
</reference>
<evidence type="ECO:0000256" key="1">
    <source>
        <dbReference type="SAM" id="MobiDB-lite"/>
    </source>
</evidence>
<dbReference type="EMBL" id="BPLR01007220">
    <property type="protein sequence ID" value="GIY15322.1"/>
    <property type="molecule type" value="Genomic_DNA"/>
</dbReference>
<evidence type="ECO:0000313" key="2">
    <source>
        <dbReference type="EMBL" id="GIY15322.1"/>
    </source>
</evidence>
<dbReference type="AlphaFoldDB" id="A0AAV4R1G0"/>
<comment type="caution">
    <text evidence="2">The sequence shown here is derived from an EMBL/GenBank/DDBJ whole genome shotgun (WGS) entry which is preliminary data.</text>
</comment>
<proteinExistence type="predicted"/>
<protein>
    <submittedName>
        <fullName evidence="2">Uncharacterized protein</fullName>
    </submittedName>
</protein>
<accession>A0AAV4R1G0</accession>
<dbReference type="Proteomes" id="UP001054945">
    <property type="component" value="Unassembled WGS sequence"/>
</dbReference>
<feature type="region of interest" description="Disordered" evidence="1">
    <location>
        <begin position="1"/>
        <end position="29"/>
    </location>
</feature>
<organism evidence="2 3">
    <name type="scientific">Caerostris extrusa</name>
    <name type="common">Bark spider</name>
    <name type="synonym">Caerostris bankana</name>
    <dbReference type="NCBI Taxonomy" id="172846"/>
    <lineage>
        <taxon>Eukaryota</taxon>
        <taxon>Metazoa</taxon>
        <taxon>Ecdysozoa</taxon>
        <taxon>Arthropoda</taxon>
        <taxon>Chelicerata</taxon>
        <taxon>Arachnida</taxon>
        <taxon>Araneae</taxon>
        <taxon>Araneomorphae</taxon>
        <taxon>Entelegynae</taxon>
        <taxon>Araneoidea</taxon>
        <taxon>Araneidae</taxon>
        <taxon>Caerostris</taxon>
    </lineage>
</organism>
<name>A0AAV4R1G0_CAEEX</name>